<evidence type="ECO:0000256" key="3">
    <source>
        <dbReference type="ARBA" id="ARBA00048782"/>
    </source>
</evidence>
<dbReference type="InterPro" id="IPR036509">
    <property type="entry name" value="Met_Sox_Rdtase_MsrA_sf"/>
</dbReference>
<dbReference type="Proteomes" id="UP000094291">
    <property type="component" value="Unassembled WGS sequence"/>
</dbReference>
<feature type="active site" evidence="4">
    <location>
        <position position="41"/>
    </location>
</feature>
<dbReference type="PANTHER" id="PTHR43774">
    <property type="entry name" value="PEPTIDE METHIONINE SULFOXIDE REDUCTASE"/>
    <property type="match status" value="1"/>
</dbReference>
<dbReference type="AlphaFoldDB" id="A0A1E2VA82"/>
<comment type="function">
    <text evidence="4">Has an important function as a repair enzyme for proteins that have been inactivated by oxidation. Catalyzes the reversible oxidation-reduction of methionine sulfoxide in proteins to methionine.</text>
</comment>
<dbReference type="InterPro" id="IPR002569">
    <property type="entry name" value="Met_Sox_Rdtase_MsrA_dom"/>
</dbReference>
<evidence type="ECO:0000256" key="4">
    <source>
        <dbReference type="HAMAP-Rule" id="MF_01401"/>
    </source>
</evidence>
<evidence type="ECO:0000259" key="5">
    <source>
        <dbReference type="Pfam" id="PF01625"/>
    </source>
</evidence>
<dbReference type="HAMAP" id="MF_01401">
    <property type="entry name" value="MsrA"/>
    <property type="match status" value="1"/>
</dbReference>
<evidence type="ECO:0000313" key="6">
    <source>
        <dbReference type="EMBL" id="ODC03736.1"/>
    </source>
</evidence>
<feature type="domain" description="Peptide methionine sulphoxide reductase MsrA" evidence="5">
    <location>
        <begin position="35"/>
        <end position="187"/>
    </location>
</feature>
<dbReference type="PANTHER" id="PTHR43774:SF1">
    <property type="entry name" value="PEPTIDE METHIONINE SULFOXIDE REDUCTASE MSRA 2"/>
    <property type="match status" value="1"/>
</dbReference>
<dbReference type="Pfam" id="PF01625">
    <property type="entry name" value="PMSR"/>
    <property type="match status" value="1"/>
</dbReference>
<reference evidence="6 7" key="1">
    <citation type="submission" date="2016-08" db="EMBL/GenBank/DDBJ databases">
        <authorList>
            <person name="Seilhamer J.J."/>
        </authorList>
    </citation>
    <scope>NUCLEOTIDE SEQUENCE [LARGE SCALE GENOMIC DNA]</scope>
    <source>
        <strain evidence="6 7">PH27A</strain>
    </source>
</reference>
<evidence type="ECO:0000256" key="2">
    <source>
        <dbReference type="ARBA" id="ARBA00047806"/>
    </source>
</evidence>
<organism evidence="6 7">
    <name type="scientific">Terasakiispira papahanaumokuakeensis</name>
    <dbReference type="NCBI Taxonomy" id="197479"/>
    <lineage>
        <taxon>Bacteria</taxon>
        <taxon>Pseudomonadati</taxon>
        <taxon>Pseudomonadota</taxon>
        <taxon>Gammaproteobacteria</taxon>
        <taxon>Oceanospirillales</taxon>
        <taxon>Terasakiispira</taxon>
    </lineage>
</organism>
<gene>
    <name evidence="4" type="primary">msrA</name>
    <name evidence="6" type="ORF">BFW38_09465</name>
</gene>
<dbReference type="Gene3D" id="3.30.1060.10">
    <property type="entry name" value="Peptide methionine sulphoxide reductase MsrA"/>
    <property type="match status" value="1"/>
</dbReference>
<sequence>MTDVCQVPFGALNVGPGQLPEAHYDPKPSLSPAKLVLAGGCFWCVEAVFASVEGVLEVRPGYAGGTSETADYKTICTGQTDHAEVVELSYDPDVISMGQLLKLFFGIAHDPTQENRQGHDIGRQYRSAIFYRDDIQQQVAEGYIQQLIDAECFKAPLQTRLEPLETFYPAEAYHHQYAAYNPDQPYIQAVALPKVEKLKAAFPEQLKSR</sequence>
<comment type="catalytic activity">
    <reaction evidence="3 4">
        <text>[thioredoxin]-disulfide + L-methionine + H2O = L-methionine (S)-S-oxide + [thioredoxin]-dithiol</text>
        <dbReference type="Rhea" id="RHEA:19993"/>
        <dbReference type="Rhea" id="RHEA-COMP:10698"/>
        <dbReference type="Rhea" id="RHEA-COMP:10700"/>
        <dbReference type="ChEBI" id="CHEBI:15377"/>
        <dbReference type="ChEBI" id="CHEBI:29950"/>
        <dbReference type="ChEBI" id="CHEBI:50058"/>
        <dbReference type="ChEBI" id="CHEBI:57844"/>
        <dbReference type="ChEBI" id="CHEBI:58772"/>
        <dbReference type="EC" id="1.8.4.11"/>
    </reaction>
</comment>
<dbReference type="NCBIfam" id="TIGR00401">
    <property type="entry name" value="msrA"/>
    <property type="match status" value="1"/>
</dbReference>
<dbReference type="OrthoDB" id="4174719at2"/>
<dbReference type="GO" id="GO:0033744">
    <property type="term" value="F:L-methionine:thioredoxin-disulfide S-oxidoreductase activity"/>
    <property type="evidence" value="ECO:0007669"/>
    <property type="project" value="RHEA"/>
</dbReference>
<accession>A0A1E2VA82</accession>
<evidence type="ECO:0000313" key="7">
    <source>
        <dbReference type="Proteomes" id="UP000094291"/>
    </source>
</evidence>
<keyword evidence="1 4" id="KW-0560">Oxidoreductase</keyword>
<dbReference type="EMBL" id="MDTQ01000001">
    <property type="protein sequence ID" value="ODC03736.1"/>
    <property type="molecule type" value="Genomic_DNA"/>
</dbReference>
<dbReference type="SUPFAM" id="SSF55068">
    <property type="entry name" value="Peptide methionine sulfoxide reductase"/>
    <property type="match status" value="1"/>
</dbReference>
<comment type="similarity">
    <text evidence="4">Belongs to the MsrA Met sulfoxide reductase family.</text>
</comment>
<comment type="caution">
    <text evidence="6">The sequence shown here is derived from an EMBL/GenBank/DDBJ whole genome shotgun (WGS) entry which is preliminary data.</text>
</comment>
<dbReference type="RefSeq" id="WP_068998206.1">
    <property type="nucleotide sequence ID" value="NZ_MDTQ01000001.1"/>
</dbReference>
<evidence type="ECO:0000256" key="1">
    <source>
        <dbReference type="ARBA" id="ARBA00023002"/>
    </source>
</evidence>
<dbReference type="EC" id="1.8.4.11" evidence="4"/>
<protein>
    <recommendedName>
        <fullName evidence="4">Peptide methionine sulfoxide reductase MsrA</fullName>
        <shortName evidence="4">Protein-methionine-S-oxide reductase</shortName>
        <ecNumber evidence="4">1.8.4.11</ecNumber>
    </recommendedName>
    <alternativeName>
        <fullName evidence="4">Peptide-methionine (S)-S-oxide reductase</fullName>
        <shortName evidence="4">Peptide Met(O) reductase</shortName>
    </alternativeName>
</protein>
<comment type="catalytic activity">
    <reaction evidence="2 4">
        <text>L-methionyl-[protein] + [thioredoxin]-disulfide + H2O = L-methionyl-(S)-S-oxide-[protein] + [thioredoxin]-dithiol</text>
        <dbReference type="Rhea" id="RHEA:14217"/>
        <dbReference type="Rhea" id="RHEA-COMP:10698"/>
        <dbReference type="Rhea" id="RHEA-COMP:10700"/>
        <dbReference type="Rhea" id="RHEA-COMP:12313"/>
        <dbReference type="Rhea" id="RHEA-COMP:12315"/>
        <dbReference type="ChEBI" id="CHEBI:15377"/>
        <dbReference type="ChEBI" id="CHEBI:16044"/>
        <dbReference type="ChEBI" id="CHEBI:29950"/>
        <dbReference type="ChEBI" id="CHEBI:44120"/>
        <dbReference type="ChEBI" id="CHEBI:50058"/>
        <dbReference type="EC" id="1.8.4.11"/>
    </reaction>
</comment>
<proteinExistence type="inferred from homology"/>
<name>A0A1E2VA82_9GAMM</name>
<dbReference type="GO" id="GO:0008113">
    <property type="term" value="F:peptide-methionine (S)-S-oxide reductase activity"/>
    <property type="evidence" value="ECO:0007669"/>
    <property type="project" value="UniProtKB-UniRule"/>
</dbReference>
<keyword evidence="7" id="KW-1185">Reference proteome</keyword>
<dbReference type="STRING" id="197479.BFW38_09465"/>